<keyword evidence="3" id="KW-1185">Reference proteome</keyword>
<feature type="region of interest" description="Disordered" evidence="1">
    <location>
        <begin position="350"/>
        <end position="376"/>
    </location>
</feature>
<reference evidence="2" key="1">
    <citation type="submission" date="2023-04" db="EMBL/GenBank/DDBJ databases">
        <title>Candida boidinii NBRC 10035.</title>
        <authorList>
            <person name="Ichikawa N."/>
            <person name="Sato H."/>
            <person name="Tonouchi N."/>
        </authorList>
    </citation>
    <scope>NUCLEOTIDE SEQUENCE</scope>
    <source>
        <strain evidence="2">NBRC 10035</strain>
    </source>
</reference>
<evidence type="ECO:0000256" key="1">
    <source>
        <dbReference type="SAM" id="MobiDB-lite"/>
    </source>
</evidence>
<name>A0A9W6T0W3_CANBO</name>
<dbReference type="AlphaFoldDB" id="A0A9W6T0W3"/>
<feature type="compositionally biased region" description="Polar residues" evidence="1">
    <location>
        <begin position="65"/>
        <end position="84"/>
    </location>
</feature>
<dbReference type="OrthoDB" id="4069241at2759"/>
<dbReference type="Proteomes" id="UP001165120">
    <property type="component" value="Unassembled WGS sequence"/>
</dbReference>
<comment type="caution">
    <text evidence="2">The sequence shown here is derived from an EMBL/GenBank/DDBJ whole genome shotgun (WGS) entry which is preliminary data.</text>
</comment>
<evidence type="ECO:0000313" key="2">
    <source>
        <dbReference type="EMBL" id="GME72864.1"/>
    </source>
</evidence>
<feature type="compositionally biased region" description="Low complexity" evidence="1">
    <location>
        <begin position="128"/>
        <end position="137"/>
    </location>
</feature>
<organism evidence="2 3">
    <name type="scientific">Candida boidinii</name>
    <name type="common">Yeast</name>
    <dbReference type="NCBI Taxonomy" id="5477"/>
    <lineage>
        <taxon>Eukaryota</taxon>
        <taxon>Fungi</taxon>
        <taxon>Dikarya</taxon>
        <taxon>Ascomycota</taxon>
        <taxon>Saccharomycotina</taxon>
        <taxon>Pichiomycetes</taxon>
        <taxon>Pichiales</taxon>
        <taxon>Pichiaceae</taxon>
        <taxon>Ogataea</taxon>
        <taxon>Ogataea/Candida clade</taxon>
    </lineage>
</organism>
<dbReference type="EMBL" id="BSXN01001383">
    <property type="protein sequence ID" value="GME72864.1"/>
    <property type="molecule type" value="Genomic_DNA"/>
</dbReference>
<gene>
    <name evidence="2" type="ORF">Cboi02_000379200</name>
</gene>
<feature type="region of interest" description="Disordered" evidence="1">
    <location>
        <begin position="182"/>
        <end position="208"/>
    </location>
</feature>
<evidence type="ECO:0000313" key="3">
    <source>
        <dbReference type="Proteomes" id="UP001165120"/>
    </source>
</evidence>
<accession>A0A9W6T0W3</accession>
<proteinExistence type="predicted"/>
<sequence>MSTKSRSASPVRHPLVVKDTNSNSNNNSNCNTPTKLLSLSASASTSASNSPSKKRSTYSHHDENSPSFKKTSPNKNSNLPTARPSSSLRSSSSLYTTDSIKNIHSTGLTPLKSASKGKDNNNKIKVFSPSSSATNSLSSLSLSASKTDSINPLPSSSSSSKRINNKLLQFQLYEDPKPYVKSTQLTSDTEKEEKNSANSSVNDENKPPMIKQDVKKDLQYKIRNREKFPGVLKDLNIRKFPGFISPSLPQSNPNDIASSNGILSNKFQLMNTWVYEFDNNKRQNLNVSNNSQDSIENVLASSSTLSKKGKEFNIPSYITPPKGNRVKYIDTLNRFDNCVKDLSNHTAATTAPHDTISHDCNNSYSNNRRKSIGESTQNYKDTTAATLNFMIFNENIDK</sequence>
<feature type="region of interest" description="Disordered" evidence="1">
    <location>
        <begin position="1"/>
        <end position="93"/>
    </location>
</feature>
<protein>
    <submittedName>
        <fullName evidence="2">Unnamed protein product</fullName>
    </submittedName>
</protein>
<feature type="region of interest" description="Disordered" evidence="1">
    <location>
        <begin position="105"/>
        <end position="137"/>
    </location>
</feature>
<feature type="compositionally biased region" description="Low complexity" evidence="1">
    <location>
        <begin position="21"/>
        <end position="51"/>
    </location>
</feature>